<dbReference type="SUPFAM" id="SSF46955">
    <property type="entry name" value="Putative DNA-binding domain"/>
    <property type="match status" value="1"/>
</dbReference>
<evidence type="ECO:0000313" key="3">
    <source>
        <dbReference type="EMBL" id="UZJ25435.1"/>
    </source>
</evidence>
<gene>
    <name evidence="3" type="ORF">RHODO2019_02865</name>
</gene>
<dbReference type="InterPro" id="IPR000551">
    <property type="entry name" value="MerR-type_HTH_dom"/>
</dbReference>
<keyword evidence="4" id="KW-1185">Reference proteome</keyword>
<evidence type="ECO:0000313" key="4">
    <source>
        <dbReference type="Proteomes" id="UP001164965"/>
    </source>
</evidence>
<dbReference type="PROSITE" id="PS50937">
    <property type="entry name" value="HTH_MERR_2"/>
    <property type="match status" value="1"/>
</dbReference>
<dbReference type="PRINTS" id="PR00040">
    <property type="entry name" value="HTHMERR"/>
</dbReference>
<dbReference type="PANTHER" id="PTHR30204:SF98">
    <property type="entry name" value="HTH-TYPE TRANSCRIPTIONAL REGULATOR ADHR"/>
    <property type="match status" value="1"/>
</dbReference>
<reference evidence="3" key="1">
    <citation type="submission" date="2022-10" db="EMBL/GenBank/DDBJ databases">
        <title>Rhodococcus sp.75.</title>
        <authorList>
            <person name="Sun M."/>
        </authorList>
    </citation>
    <scope>NUCLEOTIDE SEQUENCE</scope>
    <source>
        <strain evidence="3">75</strain>
    </source>
</reference>
<protein>
    <submittedName>
        <fullName evidence="3">MerR family transcriptional regulator</fullName>
    </submittedName>
</protein>
<dbReference type="RefSeq" id="WP_265383540.1">
    <property type="nucleotide sequence ID" value="NZ_CP110615.1"/>
</dbReference>
<name>A0ABY6P195_9NOCA</name>
<dbReference type="Proteomes" id="UP001164965">
    <property type="component" value="Chromosome"/>
</dbReference>
<evidence type="ECO:0000259" key="2">
    <source>
        <dbReference type="PROSITE" id="PS50937"/>
    </source>
</evidence>
<organism evidence="3 4">
    <name type="scientific">Rhodococcus antarcticus</name>
    <dbReference type="NCBI Taxonomy" id="2987751"/>
    <lineage>
        <taxon>Bacteria</taxon>
        <taxon>Bacillati</taxon>
        <taxon>Actinomycetota</taxon>
        <taxon>Actinomycetes</taxon>
        <taxon>Mycobacteriales</taxon>
        <taxon>Nocardiaceae</taxon>
        <taxon>Rhodococcus</taxon>
    </lineage>
</organism>
<accession>A0ABY6P195</accession>
<sequence>MTQSIGEVAEALDVSVDTVRYYEKVGLADGPLRDSGGRRRYSTEEVDWLQFLVRMRSTGMPIRLLHTYAAARRLGPSSAGQRRQILEQHRAEVAARIAELTTSLAHIDYKIDNYARLEADLAGAHHQEEVPA</sequence>
<dbReference type="InterPro" id="IPR047057">
    <property type="entry name" value="MerR_fam"/>
</dbReference>
<dbReference type="CDD" id="cd01109">
    <property type="entry name" value="HTH_YyaN"/>
    <property type="match status" value="1"/>
</dbReference>
<dbReference type="Gene3D" id="1.10.1660.10">
    <property type="match status" value="1"/>
</dbReference>
<dbReference type="SMART" id="SM00422">
    <property type="entry name" value="HTH_MERR"/>
    <property type="match status" value="1"/>
</dbReference>
<dbReference type="InterPro" id="IPR009061">
    <property type="entry name" value="DNA-bd_dom_put_sf"/>
</dbReference>
<proteinExistence type="predicted"/>
<feature type="domain" description="HTH merR-type" evidence="2">
    <location>
        <begin position="1"/>
        <end position="67"/>
    </location>
</feature>
<dbReference type="PANTHER" id="PTHR30204">
    <property type="entry name" value="REDOX-CYCLING DRUG-SENSING TRANSCRIPTIONAL ACTIVATOR SOXR"/>
    <property type="match status" value="1"/>
</dbReference>
<dbReference type="Pfam" id="PF13411">
    <property type="entry name" value="MerR_1"/>
    <property type="match status" value="1"/>
</dbReference>
<keyword evidence="1" id="KW-0238">DNA-binding</keyword>
<dbReference type="EMBL" id="CP110615">
    <property type="protein sequence ID" value="UZJ25435.1"/>
    <property type="molecule type" value="Genomic_DNA"/>
</dbReference>
<evidence type="ECO:0000256" key="1">
    <source>
        <dbReference type="ARBA" id="ARBA00023125"/>
    </source>
</evidence>